<dbReference type="FunFam" id="2.60.120.330:FF:000005">
    <property type="entry name" value="1-aminocyclopropane-1-carboxylate oxidase homolog 1"/>
    <property type="match status" value="1"/>
</dbReference>
<dbReference type="EnsemblPlants" id="AES66413">
    <property type="protein sequence ID" value="AES66413"/>
    <property type="gene ID" value="MTR_2g069010"/>
</dbReference>
<dbReference type="InterPro" id="IPR026992">
    <property type="entry name" value="DIOX_N"/>
</dbReference>
<comment type="similarity">
    <text evidence="2 6">Belongs to the iron/ascorbate-dependent oxidoreductase family.</text>
</comment>
<dbReference type="EMBL" id="PSQE01000002">
    <property type="protein sequence ID" value="RHN74558.1"/>
    <property type="molecule type" value="Genomic_DNA"/>
</dbReference>
<sequence length="381" mass="42789">MMATITSNDVAGNSPIYDRKSELKKFDESKVGVQGLTENGVTKVPRMFYCEQSNINHGSVNESNSKLSVPTIDLTGIHDDPVLRDEVVRKVRNASEKWGFFQVINHGIPTQILDEMINGTCRFHQQDAKVRKEYYTRDLTKKVVYLSNFTLYLDQSADWRDTLAFFWAPDPPKADELPPVCSDIVNEYTKEVMALGSSLYELLSEALGLNRSHLKEMGAAESFVHLCHYYPACPEPELTIGTTKHSDASFITVLLQDHIGGLQILHDNQWIDVPPIHGALVVNIGDLLQLVSNDKFTSVQHRVLANHAGPRISVATFFRTQHDYSHEGMEKVIGPIKELLSKENPPIYRDTSLKEYLAYRFANGLGASALSPFKLSHKEAT</sequence>
<dbReference type="KEGG" id="mtr:11406189"/>
<dbReference type="GO" id="GO:0046872">
    <property type="term" value="F:metal ion binding"/>
    <property type="evidence" value="ECO:0007669"/>
    <property type="project" value="UniProtKB-KW"/>
</dbReference>
<dbReference type="EMBL" id="CM001218">
    <property type="protein sequence ID" value="AES66413.1"/>
    <property type="molecule type" value="Genomic_DNA"/>
</dbReference>
<dbReference type="Proteomes" id="UP000265566">
    <property type="component" value="Chromosome 2"/>
</dbReference>
<protein>
    <submittedName>
        <fullName evidence="8">2OG-Fe(II) oxygenase family oxidoreductase</fullName>
    </submittedName>
    <submittedName>
        <fullName evidence="9">Putative deacetoxyvindoline 4-hydroxylase</fullName>
        <ecNumber evidence="9">1.14.11.20</ecNumber>
    </submittedName>
</protein>
<evidence type="ECO:0000256" key="2">
    <source>
        <dbReference type="ARBA" id="ARBA00008056"/>
    </source>
</evidence>
<dbReference type="SUPFAM" id="SSF51197">
    <property type="entry name" value="Clavaminate synthase-like"/>
    <property type="match status" value="1"/>
</dbReference>
<evidence type="ECO:0000256" key="3">
    <source>
        <dbReference type="ARBA" id="ARBA00022723"/>
    </source>
</evidence>
<evidence type="ECO:0000313" key="10">
    <source>
        <dbReference type="EnsemblPlants" id="AES66413"/>
    </source>
</evidence>
<evidence type="ECO:0000313" key="8">
    <source>
        <dbReference type="EMBL" id="AES66413.1"/>
    </source>
</evidence>
<reference evidence="9" key="4">
    <citation type="journal article" date="2018" name="Nat. Plants">
        <title>Whole-genome landscape of Medicago truncatula symbiotic genes.</title>
        <authorList>
            <person name="Pecrix Y."/>
            <person name="Gamas P."/>
            <person name="Carrere S."/>
        </authorList>
    </citation>
    <scope>NUCLEOTIDE SEQUENCE</scope>
    <source>
        <tissue evidence="9">Leaves</tissue>
    </source>
</reference>
<evidence type="ECO:0000256" key="6">
    <source>
        <dbReference type="RuleBase" id="RU003682"/>
    </source>
</evidence>
<reference evidence="10" key="3">
    <citation type="submission" date="2015-04" db="UniProtKB">
        <authorList>
            <consortium name="EnsemblPlants"/>
        </authorList>
    </citation>
    <scope>IDENTIFICATION</scope>
    <source>
        <strain evidence="10">cv. Jemalong A17</strain>
    </source>
</reference>
<dbReference type="EC" id="1.14.11.20" evidence="9"/>
<evidence type="ECO:0000313" key="9">
    <source>
        <dbReference type="EMBL" id="RHN74558.1"/>
    </source>
</evidence>
<dbReference type="Proteomes" id="UP000002051">
    <property type="component" value="Chromosome 2"/>
</dbReference>
<accession>G7IH09</accession>
<dbReference type="PaxDb" id="3880-AES66413"/>
<dbReference type="AlphaFoldDB" id="G7IH09"/>
<dbReference type="Pfam" id="PF14226">
    <property type="entry name" value="DIOX_N"/>
    <property type="match status" value="1"/>
</dbReference>
<keyword evidence="5 6" id="KW-0408">Iron</keyword>
<gene>
    <name evidence="10" type="primary">11406189</name>
    <name evidence="8" type="ordered locus">MTR_2g069010</name>
    <name evidence="9" type="ORF">MtrunA17_Chr2g0311701</name>
</gene>
<dbReference type="PROSITE" id="PS51471">
    <property type="entry name" value="FE2OG_OXY"/>
    <property type="match status" value="1"/>
</dbReference>
<dbReference type="PANTHER" id="PTHR10209">
    <property type="entry name" value="OXIDOREDUCTASE, 2OG-FE II OXYGENASE FAMILY PROTEIN"/>
    <property type="match status" value="1"/>
</dbReference>
<dbReference type="eggNOG" id="KOG0143">
    <property type="taxonomic scope" value="Eukaryota"/>
</dbReference>
<keyword evidence="11" id="KW-1185">Reference proteome</keyword>
<reference evidence="8 11" key="1">
    <citation type="journal article" date="2011" name="Nature">
        <title>The Medicago genome provides insight into the evolution of rhizobial symbioses.</title>
        <authorList>
            <person name="Young N.D."/>
            <person name="Debelle F."/>
            <person name="Oldroyd G.E."/>
            <person name="Geurts R."/>
            <person name="Cannon S.B."/>
            <person name="Udvardi M.K."/>
            <person name="Benedito V.A."/>
            <person name="Mayer K.F."/>
            <person name="Gouzy J."/>
            <person name="Schoof H."/>
            <person name="Van de Peer Y."/>
            <person name="Proost S."/>
            <person name="Cook D.R."/>
            <person name="Meyers B.C."/>
            <person name="Spannagl M."/>
            <person name="Cheung F."/>
            <person name="De Mita S."/>
            <person name="Krishnakumar V."/>
            <person name="Gundlach H."/>
            <person name="Zhou S."/>
            <person name="Mudge J."/>
            <person name="Bharti A.K."/>
            <person name="Murray J.D."/>
            <person name="Naoumkina M.A."/>
            <person name="Rosen B."/>
            <person name="Silverstein K.A."/>
            <person name="Tang H."/>
            <person name="Rombauts S."/>
            <person name="Zhao P.X."/>
            <person name="Zhou P."/>
            <person name="Barbe V."/>
            <person name="Bardou P."/>
            <person name="Bechner M."/>
            <person name="Bellec A."/>
            <person name="Berger A."/>
            <person name="Berges H."/>
            <person name="Bidwell S."/>
            <person name="Bisseling T."/>
            <person name="Choisne N."/>
            <person name="Couloux A."/>
            <person name="Denny R."/>
            <person name="Deshpande S."/>
            <person name="Dai X."/>
            <person name="Doyle J.J."/>
            <person name="Dudez A.M."/>
            <person name="Farmer A.D."/>
            <person name="Fouteau S."/>
            <person name="Franken C."/>
            <person name="Gibelin C."/>
            <person name="Gish J."/>
            <person name="Goldstein S."/>
            <person name="Gonzalez A.J."/>
            <person name="Green P.J."/>
            <person name="Hallab A."/>
            <person name="Hartog M."/>
            <person name="Hua A."/>
            <person name="Humphray S.J."/>
            <person name="Jeong D.H."/>
            <person name="Jing Y."/>
            <person name="Jocker A."/>
            <person name="Kenton S.M."/>
            <person name="Kim D.J."/>
            <person name="Klee K."/>
            <person name="Lai H."/>
            <person name="Lang C."/>
            <person name="Lin S."/>
            <person name="Macmil S.L."/>
            <person name="Magdelenat G."/>
            <person name="Matthews L."/>
            <person name="McCorrison J."/>
            <person name="Monaghan E.L."/>
            <person name="Mun J.H."/>
            <person name="Najar F.Z."/>
            <person name="Nicholson C."/>
            <person name="Noirot C."/>
            <person name="O'Bleness M."/>
            <person name="Paule C.R."/>
            <person name="Poulain J."/>
            <person name="Prion F."/>
            <person name="Qin B."/>
            <person name="Qu C."/>
            <person name="Retzel E.F."/>
            <person name="Riddle C."/>
            <person name="Sallet E."/>
            <person name="Samain S."/>
            <person name="Samson N."/>
            <person name="Sanders I."/>
            <person name="Saurat O."/>
            <person name="Scarpelli C."/>
            <person name="Schiex T."/>
            <person name="Segurens B."/>
            <person name="Severin A.J."/>
            <person name="Sherrier D.J."/>
            <person name="Shi R."/>
            <person name="Sims S."/>
            <person name="Singer S.R."/>
            <person name="Sinharoy S."/>
            <person name="Sterck L."/>
            <person name="Viollet A."/>
            <person name="Wang B.B."/>
            <person name="Wang K."/>
            <person name="Wang M."/>
            <person name="Wang X."/>
            <person name="Warfsmann J."/>
            <person name="Weissenbach J."/>
            <person name="White D.D."/>
            <person name="White J.D."/>
            <person name="Wiley G.B."/>
            <person name="Wincker P."/>
            <person name="Xing Y."/>
            <person name="Yang L."/>
            <person name="Yao Z."/>
            <person name="Ying F."/>
            <person name="Zhai J."/>
            <person name="Zhou L."/>
            <person name="Zuber A."/>
            <person name="Denarie J."/>
            <person name="Dixon R.A."/>
            <person name="May G.D."/>
            <person name="Schwartz D.C."/>
            <person name="Rogers J."/>
            <person name="Quetier F."/>
            <person name="Town C.D."/>
            <person name="Roe B.A."/>
        </authorList>
    </citation>
    <scope>NUCLEOTIDE SEQUENCE [LARGE SCALE GENOMIC DNA]</scope>
    <source>
        <strain evidence="8">A17</strain>
        <strain evidence="10 11">cv. Jemalong A17</strain>
    </source>
</reference>
<evidence type="ECO:0000256" key="4">
    <source>
        <dbReference type="ARBA" id="ARBA00023002"/>
    </source>
</evidence>
<dbReference type="PANTHER" id="PTHR10209:SF672">
    <property type="entry name" value="2-OXOGLUTARATE-DEPENDENT DIOXYGENASE"/>
    <property type="match status" value="1"/>
</dbReference>
<reference evidence="8 11" key="2">
    <citation type="journal article" date="2014" name="BMC Genomics">
        <title>An improved genome release (version Mt4.0) for the model legume Medicago truncatula.</title>
        <authorList>
            <person name="Tang H."/>
            <person name="Krishnakumar V."/>
            <person name="Bidwell S."/>
            <person name="Rosen B."/>
            <person name="Chan A."/>
            <person name="Zhou S."/>
            <person name="Gentzbittel L."/>
            <person name="Childs K.L."/>
            <person name="Yandell M."/>
            <person name="Gundlach H."/>
            <person name="Mayer K.F."/>
            <person name="Schwartz D.C."/>
            <person name="Town C.D."/>
        </authorList>
    </citation>
    <scope>GENOME REANNOTATION</scope>
    <source>
        <strain evidence="10 11">cv. Jemalong A17</strain>
    </source>
</reference>
<dbReference type="Pfam" id="PF03171">
    <property type="entry name" value="2OG-FeII_Oxy"/>
    <property type="match status" value="1"/>
</dbReference>
<comment type="cofactor">
    <cofactor evidence="1">
        <name>Fe cation</name>
        <dbReference type="ChEBI" id="CHEBI:24875"/>
    </cofactor>
</comment>
<evidence type="ECO:0000256" key="1">
    <source>
        <dbReference type="ARBA" id="ARBA00001962"/>
    </source>
</evidence>
<evidence type="ECO:0000259" key="7">
    <source>
        <dbReference type="PROSITE" id="PS51471"/>
    </source>
</evidence>
<organism evidence="8 11">
    <name type="scientific">Medicago truncatula</name>
    <name type="common">Barrel medic</name>
    <name type="synonym">Medicago tribuloides</name>
    <dbReference type="NCBI Taxonomy" id="3880"/>
    <lineage>
        <taxon>Eukaryota</taxon>
        <taxon>Viridiplantae</taxon>
        <taxon>Streptophyta</taxon>
        <taxon>Embryophyta</taxon>
        <taxon>Tracheophyta</taxon>
        <taxon>Spermatophyta</taxon>
        <taxon>Magnoliopsida</taxon>
        <taxon>eudicotyledons</taxon>
        <taxon>Gunneridae</taxon>
        <taxon>Pentapetalae</taxon>
        <taxon>rosids</taxon>
        <taxon>fabids</taxon>
        <taxon>Fabales</taxon>
        <taxon>Fabaceae</taxon>
        <taxon>Papilionoideae</taxon>
        <taxon>50 kb inversion clade</taxon>
        <taxon>NPAAA clade</taxon>
        <taxon>Hologalegina</taxon>
        <taxon>IRL clade</taxon>
        <taxon>Trifolieae</taxon>
        <taxon>Medicago</taxon>
    </lineage>
</organism>
<dbReference type="HOGENOM" id="CLU_010119_0_0_1"/>
<dbReference type="InterPro" id="IPR027443">
    <property type="entry name" value="IPNS-like_sf"/>
</dbReference>
<dbReference type="OMA" id="KDYMAHR"/>
<feature type="domain" description="Fe2OG dioxygenase" evidence="7">
    <location>
        <begin position="221"/>
        <end position="320"/>
    </location>
</feature>
<name>G7IH09_MEDTR</name>
<keyword evidence="4 6" id="KW-0560">Oxidoreductase</keyword>
<evidence type="ECO:0000313" key="11">
    <source>
        <dbReference type="Proteomes" id="UP000002051"/>
    </source>
</evidence>
<dbReference type="Gramene" id="rna10646">
    <property type="protein sequence ID" value="RHN74558.1"/>
    <property type="gene ID" value="gene10646"/>
</dbReference>
<dbReference type="GO" id="GO:0050590">
    <property type="term" value="F:desacetoxyvindoline 4-hydroxylase activity"/>
    <property type="evidence" value="ECO:0007669"/>
    <property type="project" value="UniProtKB-EC"/>
</dbReference>
<dbReference type="Gene3D" id="2.60.120.330">
    <property type="entry name" value="B-lactam Antibiotic, Isopenicillin N Synthase, Chain"/>
    <property type="match status" value="1"/>
</dbReference>
<dbReference type="InterPro" id="IPR005123">
    <property type="entry name" value="Oxoglu/Fe-dep_dioxygenase_dom"/>
</dbReference>
<proteinExistence type="inferred from homology"/>
<dbReference type="InterPro" id="IPR044861">
    <property type="entry name" value="IPNS-like_FE2OG_OXY"/>
</dbReference>
<evidence type="ECO:0000256" key="5">
    <source>
        <dbReference type="ARBA" id="ARBA00023004"/>
    </source>
</evidence>
<keyword evidence="3 6" id="KW-0479">Metal-binding</keyword>
<dbReference type="OrthoDB" id="288590at2759"/>